<dbReference type="PANTHER" id="PTHR19957:SF307">
    <property type="entry name" value="PROTEIN SSO1-RELATED"/>
    <property type="match status" value="1"/>
</dbReference>
<dbReference type="PROSITE" id="PS50192">
    <property type="entry name" value="T_SNARE"/>
    <property type="match status" value="1"/>
</dbReference>
<keyword evidence="4 8" id="KW-1133">Transmembrane helix</keyword>
<dbReference type="GO" id="GO:0005484">
    <property type="term" value="F:SNAP receptor activity"/>
    <property type="evidence" value="ECO:0007669"/>
    <property type="project" value="TreeGrafter"/>
</dbReference>
<evidence type="ECO:0000313" key="11">
    <source>
        <dbReference type="Proteomes" id="UP000267821"/>
    </source>
</evidence>
<feature type="coiled-coil region" evidence="6">
    <location>
        <begin position="228"/>
        <end position="258"/>
    </location>
</feature>
<comment type="subcellular location">
    <subcellularLocation>
        <location evidence="1">Membrane</location>
        <topology evidence="1">Single-pass type IV membrane protein</topology>
    </subcellularLocation>
</comment>
<proteinExistence type="inferred from homology"/>
<dbReference type="InterPro" id="IPR006011">
    <property type="entry name" value="Syntaxin_N"/>
</dbReference>
<dbReference type="SUPFAM" id="SSF47661">
    <property type="entry name" value="t-snare proteins"/>
    <property type="match status" value="1"/>
</dbReference>
<feature type="domain" description="T-SNARE coiled-coil homology" evidence="9">
    <location>
        <begin position="225"/>
        <end position="287"/>
    </location>
</feature>
<evidence type="ECO:0000256" key="6">
    <source>
        <dbReference type="SAM" id="Coils"/>
    </source>
</evidence>
<dbReference type="EMBL" id="ML121531">
    <property type="protein sequence ID" value="RPB27533.1"/>
    <property type="molecule type" value="Genomic_DNA"/>
</dbReference>
<dbReference type="FunCoup" id="A0A3N4LXB8">
    <property type="interactions" value="564"/>
</dbReference>
<protein>
    <submittedName>
        <fullName evidence="10">t-SNARE</fullName>
    </submittedName>
</protein>
<dbReference type="GO" id="GO:0006886">
    <property type="term" value="P:intracellular protein transport"/>
    <property type="evidence" value="ECO:0007669"/>
    <property type="project" value="TreeGrafter"/>
</dbReference>
<feature type="transmembrane region" description="Helical" evidence="8">
    <location>
        <begin position="299"/>
        <end position="325"/>
    </location>
</feature>
<dbReference type="InParanoid" id="A0A3N4LXB8"/>
<keyword evidence="3 8" id="KW-0812">Transmembrane</keyword>
<gene>
    <name evidence="10" type="ORF">L211DRAFT_860521</name>
</gene>
<evidence type="ECO:0000256" key="4">
    <source>
        <dbReference type="ARBA" id="ARBA00022989"/>
    </source>
</evidence>
<dbReference type="STRING" id="1051890.A0A3N4LXB8"/>
<dbReference type="OrthoDB" id="10255013at2759"/>
<dbReference type="AlphaFoldDB" id="A0A3N4LXB8"/>
<evidence type="ECO:0000256" key="2">
    <source>
        <dbReference type="ARBA" id="ARBA00009063"/>
    </source>
</evidence>
<name>A0A3N4LXB8_9PEZI</name>
<dbReference type="InterPro" id="IPR045242">
    <property type="entry name" value="Syntaxin"/>
</dbReference>
<dbReference type="GO" id="GO:0005886">
    <property type="term" value="C:plasma membrane"/>
    <property type="evidence" value="ECO:0007669"/>
    <property type="project" value="TreeGrafter"/>
</dbReference>
<comment type="similarity">
    <text evidence="2">Belongs to the syntaxin family.</text>
</comment>
<accession>A0A3N4LXB8</accession>
<dbReference type="PANTHER" id="PTHR19957">
    <property type="entry name" value="SYNTAXIN"/>
    <property type="match status" value="1"/>
</dbReference>
<feature type="compositionally biased region" description="Polar residues" evidence="7">
    <location>
        <begin position="11"/>
        <end position="21"/>
    </location>
</feature>
<evidence type="ECO:0000256" key="5">
    <source>
        <dbReference type="ARBA" id="ARBA00023136"/>
    </source>
</evidence>
<reference evidence="10 11" key="1">
    <citation type="journal article" date="2018" name="Nat. Ecol. Evol.">
        <title>Pezizomycetes genomes reveal the molecular basis of ectomycorrhizal truffle lifestyle.</title>
        <authorList>
            <person name="Murat C."/>
            <person name="Payen T."/>
            <person name="Noel B."/>
            <person name="Kuo A."/>
            <person name="Morin E."/>
            <person name="Chen J."/>
            <person name="Kohler A."/>
            <person name="Krizsan K."/>
            <person name="Balestrini R."/>
            <person name="Da Silva C."/>
            <person name="Montanini B."/>
            <person name="Hainaut M."/>
            <person name="Levati E."/>
            <person name="Barry K.W."/>
            <person name="Belfiori B."/>
            <person name="Cichocki N."/>
            <person name="Clum A."/>
            <person name="Dockter R.B."/>
            <person name="Fauchery L."/>
            <person name="Guy J."/>
            <person name="Iotti M."/>
            <person name="Le Tacon F."/>
            <person name="Lindquist E.A."/>
            <person name="Lipzen A."/>
            <person name="Malagnac F."/>
            <person name="Mello A."/>
            <person name="Molinier V."/>
            <person name="Miyauchi S."/>
            <person name="Poulain J."/>
            <person name="Riccioni C."/>
            <person name="Rubini A."/>
            <person name="Sitrit Y."/>
            <person name="Splivallo R."/>
            <person name="Traeger S."/>
            <person name="Wang M."/>
            <person name="Zifcakova L."/>
            <person name="Wipf D."/>
            <person name="Zambonelli A."/>
            <person name="Paolocci F."/>
            <person name="Nowrousian M."/>
            <person name="Ottonello S."/>
            <person name="Baldrian P."/>
            <person name="Spatafora J.W."/>
            <person name="Henrissat B."/>
            <person name="Nagy L.G."/>
            <person name="Aury J.M."/>
            <person name="Wincker P."/>
            <person name="Grigoriev I.V."/>
            <person name="Bonfante P."/>
            <person name="Martin F.M."/>
        </authorList>
    </citation>
    <scope>NUCLEOTIDE SEQUENCE [LARGE SCALE GENOMIC DNA]</scope>
    <source>
        <strain evidence="10 11">ATCC MYA-4762</strain>
    </source>
</reference>
<keyword evidence="11" id="KW-1185">Reference proteome</keyword>
<dbReference type="GO" id="GO:0012505">
    <property type="term" value="C:endomembrane system"/>
    <property type="evidence" value="ECO:0007669"/>
    <property type="project" value="TreeGrafter"/>
</dbReference>
<evidence type="ECO:0000256" key="8">
    <source>
        <dbReference type="SAM" id="Phobius"/>
    </source>
</evidence>
<feature type="region of interest" description="Disordered" evidence="7">
    <location>
        <begin position="1"/>
        <end position="24"/>
    </location>
</feature>
<evidence type="ECO:0000256" key="3">
    <source>
        <dbReference type="ARBA" id="ARBA00022692"/>
    </source>
</evidence>
<dbReference type="SMART" id="SM00397">
    <property type="entry name" value="t_SNARE"/>
    <property type="match status" value="1"/>
</dbReference>
<keyword evidence="5 8" id="KW-0472">Membrane</keyword>
<dbReference type="InterPro" id="IPR000727">
    <property type="entry name" value="T_SNARE_dom"/>
</dbReference>
<dbReference type="InterPro" id="IPR010989">
    <property type="entry name" value="SNARE"/>
</dbReference>
<dbReference type="GO" id="GO:0031201">
    <property type="term" value="C:SNARE complex"/>
    <property type="evidence" value="ECO:0007669"/>
    <property type="project" value="TreeGrafter"/>
</dbReference>
<evidence type="ECO:0000313" key="10">
    <source>
        <dbReference type="EMBL" id="RPB27533.1"/>
    </source>
</evidence>
<dbReference type="GO" id="GO:0048278">
    <property type="term" value="P:vesicle docking"/>
    <property type="evidence" value="ECO:0007669"/>
    <property type="project" value="TreeGrafter"/>
</dbReference>
<evidence type="ECO:0000259" key="9">
    <source>
        <dbReference type="PROSITE" id="PS50192"/>
    </source>
</evidence>
<organism evidence="10 11">
    <name type="scientific">Terfezia boudieri ATCC MYA-4762</name>
    <dbReference type="NCBI Taxonomy" id="1051890"/>
    <lineage>
        <taxon>Eukaryota</taxon>
        <taxon>Fungi</taxon>
        <taxon>Dikarya</taxon>
        <taxon>Ascomycota</taxon>
        <taxon>Pezizomycotina</taxon>
        <taxon>Pezizomycetes</taxon>
        <taxon>Pezizales</taxon>
        <taxon>Pezizaceae</taxon>
        <taxon>Terfezia</taxon>
    </lineage>
</organism>
<dbReference type="GO" id="GO:0006906">
    <property type="term" value="P:vesicle fusion"/>
    <property type="evidence" value="ECO:0007669"/>
    <property type="project" value="TreeGrafter"/>
</dbReference>
<sequence>MSGQGAYGDYRQNNPYAQQDSPGYYGGNQGGYGAGSQGGYGGGYGGNNGGYNAGAQQGYEMNNMQAEDSGDFFTEVNEIDSDIEIMKRKTQNIRSVHQRSLQDIDAQAIETTQEELRKLTEDASASNRALSMKIRILKGKVRGDPGKQAQAERVEKNYKASLIEYQKAVLEFQERVRSQIKRQVKIVKPDATEEELEAACEDGQGQIFSQAIMLGNRRGEARSALSAVQARHKEIQRIEQTIQELAELFQNMEQLVIEQEPMVEQIDQRGNEIQSDVAKAHTELETAVESARSARRKKWWCLLICPTIVIIITIIVVVVVITQVVNKQ</sequence>
<dbReference type="Pfam" id="PF00804">
    <property type="entry name" value="Syntaxin"/>
    <property type="match status" value="1"/>
</dbReference>
<dbReference type="GO" id="GO:0006887">
    <property type="term" value="P:exocytosis"/>
    <property type="evidence" value="ECO:0007669"/>
    <property type="project" value="TreeGrafter"/>
</dbReference>
<dbReference type="Proteomes" id="UP000267821">
    <property type="component" value="Unassembled WGS sequence"/>
</dbReference>
<dbReference type="Gene3D" id="1.20.58.70">
    <property type="match status" value="1"/>
</dbReference>
<evidence type="ECO:0000256" key="1">
    <source>
        <dbReference type="ARBA" id="ARBA00004211"/>
    </source>
</evidence>
<keyword evidence="6" id="KW-0175">Coiled coil</keyword>
<dbReference type="CDD" id="cd15849">
    <property type="entry name" value="SNARE_Sso1"/>
    <property type="match status" value="1"/>
</dbReference>
<dbReference type="GO" id="GO:0000149">
    <property type="term" value="F:SNARE binding"/>
    <property type="evidence" value="ECO:0007669"/>
    <property type="project" value="TreeGrafter"/>
</dbReference>
<evidence type="ECO:0000256" key="7">
    <source>
        <dbReference type="SAM" id="MobiDB-lite"/>
    </source>
</evidence>